<dbReference type="CDD" id="cd06225">
    <property type="entry name" value="HAMP"/>
    <property type="match status" value="1"/>
</dbReference>
<keyword evidence="8" id="KW-0812">Transmembrane</keyword>
<dbReference type="InterPro" id="IPR000700">
    <property type="entry name" value="PAS-assoc_C"/>
</dbReference>
<dbReference type="STRING" id="1121393.SAMN02745216_00209"/>
<dbReference type="Gene3D" id="3.30.450.20">
    <property type="entry name" value="PAS domain"/>
    <property type="match status" value="4"/>
</dbReference>
<dbReference type="Pfam" id="PF00989">
    <property type="entry name" value="PAS"/>
    <property type="match status" value="1"/>
</dbReference>
<evidence type="ECO:0000259" key="11">
    <source>
        <dbReference type="PROSITE" id="PS50113"/>
    </source>
</evidence>
<dbReference type="InterPro" id="IPR013656">
    <property type="entry name" value="PAS_4"/>
</dbReference>
<evidence type="ECO:0000256" key="3">
    <source>
        <dbReference type="ARBA" id="ARBA00012438"/>
    </source>
</evidence>
<dbReference type="SMART" id="SM00388">
    <property type="entry name" value="HisKA"/>
    <property type="match status" value="1"/>
</dbReference>
<feature type="domain" description="PAC" evidence="11">
    <location>
        <begin position="692"/>
        <end position="744"/>
    </location>
</feature>
<comment type="subcellular location">
    <subcellularLocation>
        <location evidence="2">Membrane</location>
    </subcellularLocation>
</comment>
<dbReference type="SUPFAM" id="SSF47384">
    <property type="entry name" value="Homodimeric domain of signal transducing histidine kinase"/>
    <property type="match status" value="1"/>
</dbReference>
<dbReference type="AlphaFoldDB" id="A0A1M6CCQ1"/>
<feature type="domain" description="Histidine kinase" evidence="9">
    <location>
        <begin position="879"/>
        <end position="1127"/>
    </location>
</feature>
<evidence type="ECO:0000256" key="8">
    <source>
        <dbReference type="SAM" id="Phobius"/>
    </source>
</evidence>
<dbReference type="GO" id="GO:0006355">
    <property type="term" value="P:regulation of DNA-templated transcription"/>
    <property type="evidence" value="ECO:0007669"/>
    <property type="project" value="InterPro"/>
</dbReference>
<dbReference type="GO" id="GO:0000155">
    <property type="term" value="F:phosphorelay sensor kinase activity"/>
    <property type="evidence" value="ECO:0007669"/>
    <property type="project" value="InterPro"/>
</dbReference>
<dbReference type="Pfam" id="PF02518">
    <property type="entry name" value="HATPase_c"/>
    <property type="match status" value="1"/>
</dbReference>
<dbReference type="Pfam" id="PF00672">
    <property type="entry name" value="HAMP"/>
    <property type="match status" value="1"/>
</dbReference>
<dbReference type="Gene3D" id="6.10.340.10">
    <property type="match status" value="1"/>
</dbReference>
<feature type="domain" description="PAC" evidence="11">
    <location>
        <begin position="445"/>
        <end position="498"/>
    </location>
</feature>
<proteinExistence type="predicted"/>
<dbReference type="SMART" id="SM00091">
    <property type="entry name" value="PAS"/>
    <property type="match status" value="4"/>
</dbReference>
<dbReference type="InterPro" id="IPR035965">
    <property type="entry name" value="PAS-like_dom_sf"/>
</dbReference>
<evidence type="ECO:0000259" key="9">
    <source>
        <dbReference type="PROSITE" id="PS50109"/>
    </source>
</evidence>
<evidence type="ECO:0000256" key="4">
    <source>
        <dbReference type="ARBA" id="ARBA00022553"/>
    </source>
</evidence>
<dbReference type="InterPro" id="IPR005467">
    <property type="entry name" value="His_kinase_dom"/>
</dbReference>
<dbReference type="InterPro" id="IPR013767">
    <property type="entry name" value="PAS_fold"/>
</dbReference>
<evidence type="ECO:0000259" key="10">
    <source>
        <dbReference type="PROSITE" id="PS50112"/>
    </source>
</evidence>
<dbReference type="InterPro" id="IPR052162">
    <property type="entry name" value="Sensor_kinase/Photoreceptor"/>
</dbReference>
<keyword evidence="8" id="KW-1133">Transmembrane helix</keyword>
<dbReference type="PRINTS" id="PR00344">
    <property type="entry name" value="BCTRLSENSOR"/>
</dbReference>
<accession>A0A1M6CCQ1</accession>
<dbReference type="PROSITE" id="PS50885">
    <property type="entry name" value="HAMP"/>
    <property type="match status" value="1"/>
</dbReference>
<dbReference type="InterPro" id="IPR036097">
    <property type="entry name" value="HisK_dim/P_sf"/>
</dbReference>
<evidence type="ECO:0000256" key="5">
    <source>
        <dbReference type="ARBA" id="ARBA00022679"/>
    </source>
</evidence>
<evidence type="ECO:0000256" key="1">
    <source>
        <dbReference type="ARBA" id="ARBA00000085"/>
    </source>
</evidence>
<dbReference type="PANTHER" id="PTHR43304:SF1">
    <property type="entry name" value="PAC DOMAIN-CONTAINING PROTEIN"/>
    <property type="match status" value="1"/>
</dbReference>
<dbReference type="RefSeq" id="WP_083610685.1">
    <property type="nucleotide sequence ID" value="NZ_FQZU01000001.1"/>
</dbReference>
<feature type="transmembrane region" description="Helical" evidence="8">
    <location>
        <begin position="7"/>
        <end position="27"/>
    </location>
</feature>
<dbReference type="InterPro" id="IPR003594">
    <property type="entry name" value="HATPase_dom"/>
</dbReference>
<sequence>MTIKSKIFAAGAVFFIVFVLLAFMSIWTQHEVLANRNIRDSVDKKLADIQEFEEWKTSLIRSVSDMAAQEHVPPLAREQFLLPAGQQMPGYDILSESGLRLVDLIASKEKASADIDQAFDDIRFKINTLYYQLDERIATVLAILQLERVMGEDASEKGALAPYVLKSLNQLTLVALNGLVSRSFSNADKSVVMKNQRFISSQLELIDSDGSLLALFSELFAQIESLERLITESDATLSRYQAQIAEARDAFDSAAKSTEIDAFVARAKSDLDAANMKLENASRSTLTTVVVFLFLVPLLVIIFGIFGLNTIILRPISQLMHAMKRVEDGKFDVAVPIRAEDEIGKLAWAFNAMAAEITSKVAEMSKLNQGLRESESKYKTLVNNIPQRIFLKDKYFKYVSCNRNYAQDVNMTEAQIEGKNDFDLFPKEIAEKYRSDDERILSAGESEEIEESYIKDGETMFVQTVKVPIRDDAGEVSGVLGIFWDITERRKMEESLRITRFSFENAPLGIYLIGEGRRILDVNEAAARMLGYTREELASMGTWEVDPLQAKLDEEAAWNMAKARKEGECFESVHLRQDGSEVPVEVSSNLFEYEGRRYAVAFIQDITQRKQAEEELRKNRRLLSNILESMDESVATVDQEFVYQLVNRRHEECFDQARQDVVGRTVWDIFPGVQETPAWRYMNRAMQGEMVGGVEIKVPKLDGTELWMRGSYSPLKDSDGKVIGVVGVGVDVTQQKKDEEELRRLRNYLSNIIDSMPSVLVGVDSKGLVTQWNKRAEQVTGIPSENARFQPLDKVFSGLAYEMDRIQASIRDRQVLHNSKAPSRNQDETRYEDITIYPLVANGVEGAVIRVDDVTEQVRLEEMMIQNEKMLSVGGLAAGMAHEINNPLAGIIQTANVMRSRLEQLELPANIRAAQEAGASMDVIKAYMEKRSIPRMLETIDESSKRVAEIVKNMLSFARKSNETFSLHHPVDLMDKILELASTDYDLKKQQDFKTIKIIKEYEENLPEISCEGTKIQQVLLNILRNGAHAMQSSDASRGYTPCFVLRLAREERMLRMEIQDNGPGMDKATLSRIFEPFFTTKPVGEGTGLGLSVSYFIITQNHGGTMDVVSSPGNGANFIIRLPLDHAHDNA</sequence>
<reference evidence="14" key="1">
    <citation type="submission" date="2016-11" db="EMBL/GenBank/DDBJ databases">
        <authorList>
            <person name="Varghese N."/>
            <person name="Submissions S."/>
        </authorList>
    </citation>
    <scope>NUCLEOTIDE SEQUENCE [LARGE SCALE GENOMIC DNA]</scope>
    <source>
        <strain evidence="14">DSM 16219</strain>
    </source>
</reference>
<keyword evidence="14" id="KW-1185">Reference proteome</keyword>
<dbReference type="PANTHER" id="PTHR43304">
    <property type="entry name" value="PHYTOCHROME-LIKE PROTEIN CPH1"/>
    <property type="match status" value="1"/>
</dbReference>
<keyword evidence="6" id="KW-0418">Kinase</keyword>
<dbReference type="Proteomes" id="UP000183994">
    <property type="component" value="Unassembled WGS sequence"/>
</dbReference>
<dbReference type="GO" id="GO:0016020">
    <property type="term" value="C:membrane"/>
    <property type="evidence" value="ECO:0007669"/>
    <property type="project" value="UniProtKB-SubCell"/>
</dbReference>
<evidence type="ECO:0000259" key="12">
    <source>
        <dbReference type="PROSITE" id="PS50885"/>
    </source>
</evidence>
<dbReference type="CDD" id="cd00130">
    <property type="entry name" value="PAS"/>
    <property type="match status" value="2"/>
</dbReference>
<dbReference type="Pfam" id="PF00512">
    <property type="entry name" value="HisKA"/>
    <property type="match status" value="1"/>
</dbReference>
<keyword evidence="5" id="KW-0808">Transferase</keyword>
<feature type="domain" description="PAS" evidence="10">
    <location>
        <begin position="745"/>
        <end position="786"/>
    </location>
</feature>
<dbReference type="InterPro" id="IPR001610">
    <property type="entry name" value="PAC"/>
</dbReference>
<dbReference type="NCBIfam" id="TIGR00229">
    <property type="entry name" value="sensory_box"/>
    <property type="match status" value="4"/>
</dbReference>
<dbReference type="InterPro" id="IPR003660">
    <property type="entry name" value="HAMP_dom"/>
</dbReference>
<gene>
    <name evidence="13" type="ORF">SAMN02745216_00209</name>
</gene>
<evidence type="ECO:0000256" key="2">
    <source>
        <dbReference type="ARBA" id="ARBA00004370"/>
    </source>
</evidence>
<dbReference type="InterPro" id="IPR003661">
    <property type="entry name" value="HisK_dim/P_dom"/>
</dbReference>
<evidence type="ECO:0000256" key="6">
    <source>
        <dbReference type="ARBA" id="ARBA00022777"/>
    </source>
</evidence>
<feature type="domain" description="HAMP" evidence="12">
    <location>
        <begin position="310"/>
        <end position="362"/>
    </location>
</feature>
<dbReference type="InterPro" id="IPR004358">
    <property type="entry name" value="Sig_transdc_His_kin-like_C"/>
</dbReference>
<dbReference type="Pfam" id="PF13426">
    <property type="entry name" value="PAS_9"/>
    <property type="match status" value="1"/>
</dbReference>
<keyword evidence="8" id="KW-0472">Membrane</keyword>
<name>A0A1M6CCQ1_9BACT</name>
<dbReference type="PROSITE" id="PS50113">
    <property type="entry name" value="PAC"/>
    <property type="match status" value="3"/>
</dbReference>
<keyword evidence="4" id="KW-0597">Phosphoprotein</keyword>
<evidence type="ECO:0000313" key="13">
    <source>
        <dbReference type="EMBL" id="SHI58776.1"/>
    </source>
</evidence>
<dbReference type="EMBL" id="FQZU01000001">
    <property type="protein sequence ID" value="SHI58776.1"/>
    <property type="molecule type" value="Genomic_DNA"/>
</dbReference>
<dbReference type="SMART" id="SM00086">
    <property type="entry name" value="PAC"/>
    <property type="match status" value="3"/>
</dbReference>
<dbReference type="SMART" id="SM00387">
    <property type="entry name" value="HATPase_c"/>
    <property type="match status" value="1"/>
</dbReference>
<dbReference type="OrthoDB" id="5410045at2"/>
<dbReference type="InterPro" id="IPR036890">
    <property type="entry name" value="HATPase_C_sf"/>
</dbReference>
<dbReference type="SMART" id="SM00304">
    <property type="entry name" value="HAMP"/>
    <property type="match status" value="1"/>
</dbReference>
<dbReference type="PROSITE" id="PS50109">
    <property type="entry name" value="HIS_KIN"/>
    <property type="match status" value="1"/>
</dbReference>
<comment type="catalytic activity">
    <reaction evidence="1">
        <text>ATP + protein L-histidine = ADP + protein N-phospho-L-histidine.</text>
        <dbReference type="EC" id="2.7.13.3"/>
    </reaction>
</comment>
<dbReference type="CDD" id="cd00082">
    <property type="entry name" value="HisKA"/>
    <property type="match status" value="1"/>
</dbReference>
<feature type="transmembrane region" description="Helical" evidence="8">
    <location>
        <begin position="289"/>
        <end position="313"/>
    </location>
</feature>
<dbReference type="Gene3D" id="3.30.565.10">
    <property type="entry name" value="Histidine kinase-like ATPase, C-terminal domain"/>
    <property type="match status" value="1"/>
</dbReference>
<dbReference type="Gene3D" id="1.10.287.130">
    <property type="match status" value="1"/>
</dbReference>
<dbReference type="EC" id="2.7.13.3" evidence="3"/>
<evidence type="ECO:0000256" key="7">
    <source>
        <dbReference type="SAM" id="Coils"/>
    </source>
</evidence>
<feature type="domain" description="PAC" evidence="11">
    <location>
        <begin position="568"/>
        <end position="618"/>
    </location>
</feature>
<protein>
    <recommendedName>
        <fullName evidence="3">histidine kinase</fullName>
        <ecNumber evidence="3">2.7.13.3</ecNumber>
    </recommendedName>
</protein>
<dbReference type="PROSITE" id="PS50112">
    <property type="entry name" value="PAS"/>
    <property type="match status" value="2"/>
</dbReference>
<feature type="coiled-coil region" evidence="7">
    <location>
        <begin position="223"/>
        <end position="284"/>
    </location>
</feature>
<dbReference type="SUPFAM" id="SSF55785">
    <property type="entry name" value="PYP-like sensor domain (PAS domain)"/>
    <property type="match status" value="4"/>
</dbReference>
<keyword evidence="7" id="KW-0175">Coiled coil</keyword>
<dbReference type="Pfam" id="PF08448">
    <property type="entry name" value="PAS_4"/>
    <property type="match status" value="2"/>
</dbReference>
<organism evidence="13 14">
    <name type="scientific">Desulfatibacillum alkenivorans DSM 16219</name>
    <dbReference type="NCBI Taxonomy" id="1121393"/>
    <lineage>
        <taxon>Bacteria</taxon>
        <taxon>Pseudomonadati</taxon>
        <taxon>Thermodesulfobacteriota</taxon>
        <taxon>Desulfobacteria</taxon>
        <taxon>Desulfobacterales</taxon>
        <taxon>Desulfatibacillaceae</taxon>
        <taxon>Desulfatibacillum</taxon>
    </lineage>
</organism>
<evidence type="ECO:0000313" key="14">
    <source>
        <dbReference type="Proteomes" id="UP000183994"/>
    </source>
</evidence>
<dbReference type="SUPFAM" id="SSF158472">
    <property type="entry name" value="HAMP domain-like"/>
    <property type="match status" value="1"/>
</dbReference>
<dbReference type="SUPFAM" id="SSF55874">
    <property type="entry name" value="ATPase domain of HSP90 chaperone/DNA topoisomerase II/histidine kinase"/>
    <property type="match status" value="1"/>
</dbReference>
<dbReference type="InterPro" id="IPR000014">
    <property type="entry name" value="PAS"/>
</dbReference>
<feature type="domain" description="PAS" evidence="10">
    <location>
        <begin position="495"/>
        <end position="537"/>
    </location>
</feature>